<evidence type="ECO:0000313" key="3">
    <source>
        <dbReference type="Proteomes" id="UP000821853"/>
    </source>
</evidence>
<organism evidence="2 3">
    <name type="scientific">Haemaphysalis longicornis</name>
    <name type="common">Bush tick</name>
    <dbReference type="NCBI Taxonomy" id="44386"/>
    <lineage>
        <taxon>Eukaryota</taxon>
        <taxon>Metazoa</taxon>
        <taxon>Ecdysozoa</taxon>
        <taxon>Arthropoda</taxon>
        <taxon>Chelicerata</taxon>
        <taxon>Arachnida</taxon>
        <taxon>Acari</taxon>
        <taxon>Parasitiformes</taxon>
        <taxon>Ixodida</taxon>
        <taxon>Ixodoidea</taxon>
        <taxon>Ixodidae</taxon>
        <taxon>Haemaphysalinae</taxon>
        <taxon>Haemaphysalis</taxon>
    </lineage>
</organism>
<gene>
    <name evidence="2" type="ORF">HPB48_006349</name>
</gene>
<feature type="signal peptide" evidence="1">
    <location>
        <begin position="1"/>
        <end position="20"/>
    </location>
</feature>
<keyword evidence="3" id="KW-1185">Reference proteome</keyword>
<name>A0A9J6GXC0_HAELO</name>
<sequence length="129" mass="13564">MLVASFAAALIVLKSYTTTADSKLAIVLTSALTNTAVRPVVRYCAKIQATPAQQIQSASTAVVFIALTTAHGLTGKPRMQPFARQHTTNVSPRLHAAVTADAAGTTSTVPGKSRMPQSYPVRHALSPLH</sequence>
<proteinExistence type="predicted"/>
<dbReference type="AlphaFoldDB" id="A0A9J6GXC0"/>
<dbReference type="Proteomes" id="UP000821853">
    <property type="component" value="Unassembled WGS sequence"/>
</dbReference>
<comment type="caution">
    <text evidence="2">The sequence shown here is derived from an EMBL/GenBank/DDBJ whole genome shotgun (WGS) entry which is preliminary data.</text>
</comment>
<feature type="chain" id="PRO_5039945718" description="Secreted protein" evidence="1">
    <location>
        <begin position="21"/>
        <end position="129"/>
    </location>
</feature>
<accession>A0A9J6GXC0</accession>
<evidence type="ECO:0000256" key="1">
    <source>
        <dbReference type="SAM" id="SignalP"/>
    </source>
</evidence>
<evidence type="ECO:0008006" key="4">
    <source>
        <dbReference type="Google" id="ProtNLM"/>
    </source>
</evidence>
<evidence type="ECO:0000313" key="2">
    <source>
        <dbReference type="EMBL" id="KAH9378964.1"/>
    </source>
</evidence>
<keyword evidence="1" id="KW-0732">Signal</keyword>
<reference evidence="2 3" key="1">
    <citation type="journal article" date="2020" name="Cell">
        <title>Large-Scale Comparative Analyses of Tick Genomes Elucidate Their Genetic Diversity and Vector Capacities.</title>
        <authorList>
            <consortium name="Tick Genome and Microbiome Consortium (TIGMIC)"/>
            <person name="Jia N."/>
            <person name="Wang J."/>
            <person name="Shi W."/>
            <person name="Du L."/>
            <person name="Sun Y."/>
            <person name="Zhan W."/>
            <person name="Jiang J.F."/>
            <person name="Wang Q."/>
            <person name="Zhang B."/>
            <person name="Ji P."/>
            <person name="Bell-Sakyi L."/>
            <person name="Cui X.M."/>
            <person name="Yuan T.T."/>
            <person name="Jiang B.G."/>
            <person name="Yang W.F."/>
            <person name="Lam T.T."/>
            <person name="Chang Q.C."/>
            <person name="Ding S.J."/>
            <person name="Wang X.J."/>
            <person name="Zhu J.G."/>
            <person name="Ruan X.D."/>
            <person name="Zhao L."/>
            <person name="Wei J.T."/>
            <person name="Ye R.Z."/>
            <person name="Que T.C."/>
            <person name="Du C.H."/>
            <person name="Zhou Y.H."/>
            <person name="Cheng J.X."/>
            <person name="Dai P.F."/>
            <person name="Guo W.B."/>
            <person name="Han X.H."/>
            <person name="Huang E.J."/>
            <person name="Li L.F."/>
            <person name="Wei W."/>
            <person name="Gao Y.C."/>
            <person name="Liu J.Z."/>
            <person name="Shao H.Z."/>
            <person name="Wang X."/>
            <person name="Wang C.C."/>
            <person name="Yang T.C."/>
            <person name="Huo Q.B."/>
            <person name="Li W."/>
            <person name="Chen H.Y."/>
            <person name="Chen S.E."/>
            <person name="Zhou L.G."/>
            <person name="Ni X.B."/>
            <person name="Tian J.H."/>
            <person name="Sheng Y."/>
            <person name="Liu T."/>
            <person name="Pan Y.S."/>
            <person name="Xia L.Y."/>
            <person name="Li J."/>
            <person name="Zhao F."/>
            <person name="Cao W.C."/>
        </authorList>
    </citation>
    <scope>NUCLEOTIDE SEQUENCE [LARGE SCALE GENOMIC DNA]</scope>
    <source>
        <strain evidence="2">HaeL-2018</strain>
    </source>
</reference>
<protein>
    <recommendedName>
        <fullName evidence="4">Secreted protein</fullName>
    </recommendedName>
</protein>
<dbReference type="VEuPathDB" id="VectorBase:HLOH_047409"/>
<dbReference type="EMBL" id="JABSTR010000009">
    <property type="protein sequence ID" value="KAH9378964.1"/>
    <property type="molecule type" value="Genomic_DNA"/>
</dbReference>